<evidence type="ECO:0000256" key="7">
    <source>
        <dbReference type="ARBA" id="ARBA00023136"/>
    </source>
</evidence>
<comment type="function">
    <text evidence="1">May be specifically involved in the processing, transport, and/or maturation of the MADH beta-subunit.</text>
</comment>
<evidence type="ECO:0000256" key="6">
    <source>
        <dbReference type="ARBA" id="ARBA00022989"/>
    </source>
</evidence>
<feature type="transmembrane region" description="Helical" evidence="8">
    <location>
        <begin position="73"/>
        <end position="91"/>
    </location>
</feature>
<keyword evidence="7 8" id="KW-0472">Membrane</keyword>
<name>A0ABZ0IC99_9GAMM</name>
<evidence type="ECO:0000256" key="8">
    <source>
        <dbReference type="SAM" id="Phobius"/>
    </source>
</evidence>
<reference evidence="10 11" key="1">
    <citation type="submission" date="2023-10" db="EMBL/GenBank/DDBJ databases">
        <title>Two novel species belonging to the OM43/NOR5 clade.</title>
        <authorList>
            <person name="Park M."/>
        </authorList>
    </citation>
    <scope>NUCLEOTIDE SEQUENCE [LARGE SCALE GENOMIC DNA]</scope>
    <source>
        <strain evidence="10 11">IMCC45268</strain>
    </source>
</reference>
<dbReference type="EMBL" id="CP136865">
    <property type="protein sequence ID" value="WOJ97164.1"/>
    <property type="molecule type" value="Genomic_DNA"/>
</dbReference>
<evidence type="ECO:0000259" key="9">
    <source>
        <dbReference type="Pfam" id="PF07291"/>
    </source>
</evidence>
<dbReference type="RefSeq" id="WP_405273605.1">
    <property type="nucleotide sequence ID" value="NZ_CP136865.1"/>
</dbReference>
<feature type="transmembrane region" description="Helical" evidence="8">
    <location>
        <begin position="143"/>
        <end position="164"/>
    </location>
</feature>
<feature type="domain" description="Methylamine utilisation protein MauE" evidence="9">
    <location>
        <begin position="6"/>
        <end position="130"/>
    </location>
</feature>
<evidence type="ECO:0000313" key="10">
    <source>
        <dbReference type="EMBL" id="WOJ97164.1"/>
    </source>
</evidence>
<dbReference type="Pfam" id="PF07291">
    <property type="entry name" value="MauE"/>
    <property type="match status" value="1"/>
</dbReference>
<protein>
    <recommendedName>
        <fullName evidence="4">Methylamine utilization protein MauE</fullName>
    </recommendedName>
</protein>
<dbReference type="InterPro" id="IPR009908">
    <property type="entry name" value="Methylamine_util_MauE"/>
</dbReference>
<comment type="subcellular location">
    <subcellularLocation>
        <location evidence="2">Membrane</location>
        <topology evidence="2">Multi-pass membrane protein</topology>
    </subcellularLocation>
</comment>
<keyword evidence="5 8" id="KW-0812">Transmembrane</keyword>
<sequence>MIDPLLQLTLALSLFLLFVSASQHKRSEARRFQAQLDAYALLPGNLVPLMARVLPWLELAIAIALLVPITREAAGFTAMLVLGMYALAVLLNLVRGRRDIDCGCGGTPQPLSYWLVTRNIVLAAGALIVALPTTSRILGAADAAAMIFMSALLVLSYVTVGQLLQNQSALQGWNPYDH</sequence>
<feature type="transmembrane region" description="Helical" evidence="8">
    <location>
        <begin position="111"/>
        <end position="131"/>
    </location>
</feature>
<evidence type="ECO:0000256" key="3">
    <source>
        <dbReference type="ARBA" id="ARBA00004856"/>
    </source>
</evidence>
<accession>A0ABZ0IC99</accession>
<evidence type="ECO:0000313" key="11">
    <source>
        <dbReference type="Proteomes" id="UP001626549"/>
    </source>
</evidence>
<evidence type="ECO:0000256" key="4">
    <source>
        <dbReference type="ARBA" id="ARBA00019078"/>
    </source>
</evidence>
<keyword evidence="11" id="KW-1185">Reference proteome</keyword>
<dbReference type="Proteomes" id="UP001626549">
    <property type="component" value="Chromosome"/>
</dbReference>
<gene>
    <name evidence="10" type="ORF">R0137_00995</name>
</gene>
<comment type="pathway">
    <text evidence="3">One-carbon metabolism; methylamine degradation.</text>
</comment>
<keyword evidence="6 8" id="KW-1133">Transmembrane helix</keyword>
<feature type="transmembrane region" description="Helical" evidence="8">
    <location>
        <begin position="45"/>
        <end position="66"/>
    </location>
</feature>
<evidence type="ECO:0000256" key="2">
    <source>
        <dbReference type="ARBA" id="ARBA00004141"/>
    </source>
</evidence>
<evidence type="ECO:0000256" key="5">
    <source>
        <dbReference type="ARBA" id="ARBA00022692"/>
    </source>
</evidence>
<evidence type="ECO:0000256" key="1">
    <source>
        <dbReference type="ARBA" id="ARBA00003475"/>
    </source>
</evidence>
<proteinExistence type="predicted"/>
<organism evidence="10 11">
    <name type="scientific">Congregibacter brevis</name>
    <dbReference type="NCBI Taxonomy" id="3081201"/>
    <lineage>
        <taxon>Bacteria</taxon>
        <taxon>Pseudomonadati</taxon>
        <taxon>Pseudomonadota</taxon>
        <taxon>Gammaproteobacteria</taxon>
        <taxon>Cellvibrionales</taxon>
        <taxon>Halieaceae</taxon>
        <taxon>Congregibacter</taxon>
    </lineage>
</organism>